<dbReference type="Pfam" id="PF13191">
    <property type="entry name" value="AAA_16"/>
    <property type="match status" value="1"/>
</dbReference>
<keyword evidence="1" id="KW-0547">Nucleotide-binding</keyword>
<evidence type="ECO:0000256" key="1">
    <source>
        <dbReference type="ARBA" id="ARBA00022741"/>
    </source>
</evidence>
<dbReference type="GO" id="GO:0005524">
    <property type="term" value="F:ATP binding"/>
    <property type="evidence" value="ECO:0007669"/>
    <property type="project" value="UniProtKB-KW"/>
</dbReference>
<dbReference type="Pfam" id="PF00196">
    <property type="entry name" value="GerE"/>
    <property type="match status" value="1"/>
</dbReference>
<dbReference type="PANTHER" id="PTHR16305">
    <property type="entry name" value="TESTICULAR SOLUBLE ADENYLYL CYCLASE"/>
    <property type="match status" value="1"/>
</dbReference>
<dbReference type="AlphaFoldDB" id="A0A6M4PYI3"/>
<dbReference type="InterPro" id="IPR003593">
    <property type="entry name" value="AAA+_ATPase"/>
</dbReference>
<dbReference type="SUPFAM" id="SSF52540">
    <property type="entry name" value="P-loop containing nucleoside triphosphate hydrolases"/>
    <property type="match status" value="1"/>
</dbReference>
<accession>A0A6M4PYI3</accession>
<dbReference type="SMART" id="SM00382">
    <property type="entry name" value="AAA"/>
    <property type="match status" value="1"/>
</dbReference>
<name>A0A6M4PYI3_9ACTN</name>
<dbReference type="GO" id="GO:0004016">
    <property type="term" value="F:adenylate cyclase activity"/>
    <property type="evidence" value="ECO:0007669"/>
    <property type="project" value="TreeGrafter"/>
</dbReference>
<dbReference type="KEGG" id="sarg:HKX69_33310"/>
<dbReference type="CDD" id="cd06170">
    <property type="entry name" value="LuxR_C_like"/>
    <property type="match status" value="1"/>
</dbReference>
<dbReference type="InterPro" id="IPR036388">
    <property type="entry name" value="WH-like_DNA-bd_sf"/>
</dbReference>
<evidence type="ECO:0000313" key="5">
    <source>
        <dbReference type="Proteomes" id="UP000502641"/>
    </source>
</evidence>
<dbReference type="SMART" id="SM00421">
    <property type="entry name" value="HTH_LUXR"/>
    <property type="match status" value="1"/>
</dbReference>
<dbReference type="PANTHER" id="PTHR16305:SF28">
    <property type="entry name" value="GUANYLATE CYCLASE DOMAIN-CONTAINING PROTEIN"/>
    <property type="match status" value="1"/>
</dbReference>
<reference evidence="4 5" key="1">
    <citation type="submission" date="2020-05" db="EMBL/GenBank/DDBJ databases">
        <authorList>
            <person name="Li K."/>
        </authorList>
    </citation>
    <scope>NUCLEOTIDE SEQUENCE [LARGE SCALE GENOMIC DNA]</scope>
    <source>
        <strain evidence="5">jing01</strain>
    </source>
</reference>
<dbReference type="PROSITE" id="PS00622">
    <property type="entry name" value="HTH_LUXR_1"/>
    <property type="match status" value="1"/>
</dbReference>
<dbReference type="GO" id="GO:0006355">
    <property type="term" value="P:regulation of DNA-templated transcription"/>
    <property type="evidence" value="ECO:0007669"/>
    <property type="project" value="InterPro"/>
</dbReference>
<dbReference type="InterPro" id="IPR000792">
    <property type="entry name" value="Tscrpt_reg_LuxR_C"/>
</dbReference>
<dbReference type="Gene3D" id="1.10.10.10">
    <property type="entry name" value="Winged helix-like DNA-binding domain superfamily/Winged helix DNA-binding domain"/>
    <property type="match status" value="1"/>
</dbReference>
<proteinExistence type="predicted"/>
<evidence type="ECO:0000259" key="3">
    <source>
        <dbReference type="PROSITE" id="PS50043"/>
    </source>
</evidence>
<dbReference type="SUPFAM" id="SSF46894">
    <property type="entry name" value="C-terminal effector domain of the bipartite response regulators"/>
    <property type="match status" value="1"/>
</dbReference>
<dbReference type="InterPro" id="IPR027417">
    <property type="entry name" value="P-loop_NTPase"/>
</dbReference>
<dbReference type="GO" id="GO:0005737">
    <property type="term" value="C:cytoplasm"/>
    <property type="evidence" value="ECO:0007669"/>
    <property type="project" value="TreeGrafter"/>
</dbReference>
<protein>
    <submittedName>
        <fullName evidence="4">AAA family ATPase</fullName>
    </submittedName>
</protein>
<evidence type="ECO:0000313" key="4">
    <source>
        <dbReference type="EMBL" id="QJS13780.1"/>
    </source>
</evidence>
<dbReference type="RefSeq" id="WP_171159175.1">
    <property type="nucleotide sequence ID" value="NZ_CP053189.1"/>
</dbReference>
<dbReference type="Proteomes" id="UP000502641">
    <property type="component" value="Chromosome"/>
</dbReference>
<dbReference type="EMBL" id="CP053189">
    <property type="protein sequence ID" value="QJS13780.1"/>
    <property type="molecule type" value="Genomic_DNA"/>
</dbReference>
<dbReference type="Gene3D" id="3.40.50.300">
    <property type="entry name" value="P-loop containing nucleotide triphosphate hydrolases"/>
    <property type="match status" value="1"/>
</dbReference>
<feature type="domain" description="HTH luxR-type" evidence="3">
    <location>
        <begin position="848"/>
        <end position="913"/>
    </location>
</feature>
<dbReference type="InterPro" id="IPR016032">
    <property type="entry name" value="Sig_transdc_resp-reg_C-effctor"/>
</dbReference>
<dbReference type="GO" id="GO:0003677">
    <property type="term" value="F:DNA binding"/>
    <property type="evidence" value="ECO:0007669"/>
    <property type="project" value="InterPro"/>
</dbReference>
<sequence>MHLFGRTRELQALGEAFADSARGHGRLVIITGGPGSGKTQLVHEFLTTLNSTGARILTGSAGWAERDQPMSLAGQLLRNAEAECAMSHHARPAAHIPGDVRRPADSGHRPVGAFDGHESATETLLRLAGGDRPLVVAVDDAHAMDRASLQTIVHLLHRGRSRRVLVVCATSGHFGETRSPAHTELLRQPHRRVRLAPLSAASVGELLAAQAGRPLPGHVRDAYHRATAGSPLLIHALLDDSAHFAPEIGPPIAGAAYRQAVLSLLHRGEPGHVRVARALAALGALAGTVPVGDLAGTTPAGTQEAVDVLNSSGLLDGHAFRHPTAAAAVLEDMEAAARTRLHGRIAQMLYRSGAPAVEVAHHLRLADLVPAGWGAGVLRTAAEQALAADDVERCTDYLGLVLRDCTDEQERHALSVALARAEWRTNPAAAAPHLEPLREAALAGDLSMRDAATVLRYLLWQGDTELAAQAVATLVHAHSAADAQIVAEVEFVRQWFYGVALPGKGAPVAGLDRRRRQAHAGAGGLAARVAALIGGEATDDSAAAVAQALQGHQLDHLNLELVAMSLLAVAHADRPAIAAEACDALLERAEERRATTWQALLGSIRAEIALLQGDVTTAAQGALTALGTLRAESWGVLIGLPLSTAISAHTALGSYDEAEELLKHDVPEPMFRTVFGIQYLRARGHHFLATDRPFAALGDFETCGRLLREGNPSLQKGIPWRSDLALANLRIGKARTAREWAEEQLGLPGGHSSRARAMALRLLAATCKPHRRASLLRESIDLLKACGDRYALAQAYADLSAAHYELGEYARARLVARQAAREAEACRIESPVDAHLLEDPVRADGADSDAGPAILSDAECRVAGLAALGYTNREISARLHVTISTVEQHLTRVYRKLNVANRSELPSKMLDHRIPKLSDRWASTHSSAG</sequence>
<dbReference type="InterPro" id="IPR041664">
    <property type="entry name" value="AAA_16"/>
</dbReference>
<evidence type="ECO:0000256" key="2">
    <source>
        <dbReference type="ARBA" id="ARBA00022840"/>
    </source>
</evidence>
<gene>
    <name evidence="4" type="ORF">HKX69_33310</name>
</gene>
<keyword evidence="5" id="KW-1185">Reference proteome</keyword>
<dbReference type="PRINTS" id="PR00038">
    <property type="entry name" value="HTHLUXR"/>
</dbReference>
<organism evidence="4 5">
    <name type="scientific">Streptomyces argyrophylli</name>
    <dbReference type="NCBI Taxonomy" id="2726118"/>
    <lineage>
        <taxon>Bacteria</taxon>
        <taxon>Bacillati</taxon>
        <taxon>Actinomycetota</taxon>
        <taxon>Actinomycetes</taxon>
        <taxon>Kitasatosporales</taxon>
        <taxon>Streptomycetaceae</taxon>
        <taxon>Streptomyces</taxon>
    </lineage>
</organism>
<keyword evidence="2" id="KW-0067">ATP-binding</keyword>
<dbReference type="PROSITE" id="PS50043">
    <property type="entry name" value="HTH_LUXR_2"/>
    <property type="match status" value="1"/>
</dbReference>